<dbReference type="OrthoDB" id="2641610at2"/>
<reference evidence="1 2" key="1">
    <citation type="submission" date="2017-07" db="EMBL/GenBank/DDBJ databases">
        <title>Paenibacillus herberti R33 genome sequencing and assembly.</title>
        <authorList>
            <person name="Su W."/>
        </authorList>
    </citation>
    <scope>NUCLEOTIDE SEQUENCE [LARGE SCALE GENOMIC DNA]</scope>
    <source>
        <strain evidence="1 2">R33</strain>
    </source>
</reference>
<evidence type="ECO:0008006" key="3">
    <source>
        <dbReference type="Google" id="ProtNLM"/>
    </source>
</evidence>
<name>A0A229NY83_9BACL</name>
<keyword evidence="2" id="KW-1185">Reference proteome</keyword>
<accession>A0A229NY83</accession>
<dbReference type="AlphaFoldDB" id="A0A229NY83"/>
<organism evidence="1 2">
    <name type="scientific">Paenibacillus herberti</name>
    <dbReference type="NCBI Taxonomy" id="1619309"/>
    <lineage>
        <taxon>Bacteria</taxon>
        <taxon>Bacillati</taxon>
        <taxon>Bacillota</taxon>
        <taxon>Bacilli</taxon>
        <taxon>Bacillales</taxon>
        <taxon>Paenibacillaceae</taxon>
        <taxon>Paenibacillus</taxon>
    </lineage>
</organism>
<dbReference type="RefSeq" id="WP_089525690.1">
    <property type="nucleotide sequence ID" value="NZ_NMUQ01000002.1"/>
</dbReference>
<evidence type="ECO:0000313" key="2">
    <source>
        <dbReference type="Proteomes" id="UP000215145"/>
    </source>
</evidence>
<dbReference type="Proteomes" id="UP000215145">
    <property type="component" value="Unassembled WGS sequence"/>
</dbReference>
<gene>
    <name evidence="1" type="ORF">CGZ75_18580</name>
</gene>
<dbReference type="EMBL" id="NMUQ01000002">
    <property type="protein sequence ID" value="OXM14873.1"/>
    <property type="molecule type" value="Genomic_DNA"/>
</dbReference>
<protein>
    <recommendedName>
        <fullName evidence="3">Exosporium protein C</fullName>
    </recommendedName>
</protein>
<sequence length="147" mass="15603">MTQLLDARTSTNITLATPLFPVDSFLFQNPTLVGQIGLNVAADTEGVIRVKLEGQIGVFIVAENAFSPVMQITIVRGDQPTDPLVSTTFVQFLPAEVGPKSIAIEAADFNVQAPESGVLVYTMYATSQSEDMGRPGPECLTGVAVTD</sequence>
<comment type="caution">
    <text evidence="1">The sequence shown here is derived from an EMBL/GenBank/DDBJ whole genome shotgun (WGS) entry which is preliminary data.</text>
</comment>
<proteinExistence type="predicted"/>
<evidence type="ECO:0000313" key="1">
    <source>
        <dbReference type="EMBL" id="OXM14873.1"/>
    </source>
</evidence>